<evidence type="ECO:0000313" key="1">
    <source>
        <dbReference type="EMBL" id="CAG2216444.1"/>
    </source>
</evidence>
<dbReference type="InterPro" id="IPR042619">
    <property type="entry name" value="BBS10"/>
</dbReference>
<dbReference type="GO" id="GO:0051131">
    <property type="term" value="P:chaperone-mediated protein complex assembly"/>
    <property type="evidence" value="ECO:0007669"/>
    <property type="project" value="InterPro"/>
</dbReference>
<dbReference type="Proteomes" id="UP000683360">
    <property type="component" value="Unassembled WGS sequence"/>
</dbReference>
<dbReference type="PANTHER" id="PTHR14667">
    <property type="entry name" value="BARDET-BIEDL SYNDROME 10 PROTEIN"/>
    <property type="match status" value="1"/>
</dbReference>
<accession>A0A8S3SD80</accession>
<dbReference type="OrthoDB" id="9393833at2759"/>
<sequence length="158" mass="17628">MVHSAKSCKPLIFNGRQCVHLELDCKLPLPKMLIICAPTEGLCNQAFLNIQKSLKTISSFLNSNNQKSLKDDDGNGNFGTEISVIGAGGTFEFLVSEFLSEYSQRESSCSIKLLCKILNTAVLPEFYFTIIRPPNNWISNCSLFCWKRLVKQGMLGNI</sequence>
<organism evidence="1 2">
    <name type="scientific">Mytilus edulis</name>
    <name type="common">Blue mussel</name>
    <dbReference type="NCBI Taxonomy" id="6550"/>
    <lineage>
        <taxon>Eukaryota</taxon>
        <taxon>Metazoa</taxon>
        <taxon>Spiralia</taxon>
        <taxon>Lophotrochozoa</taxon>
        <taxon>Mollusca</taxon>
        <taxon>Bivalvia</taxon>
        <taxon>Autobranchia</taxon>
        <taxon>Pteriomorphia</taxon>
        <taxon>Mytilida</taxon>
        <taxon>Mytiloidea</taxon>
        <taxon>Mytilidae</taxon>
        <taxon>Mytilinae</taxon>
        <taxon>Mytilus</taxon>
    </lineage>
</organism>
<protein>
    <submittedName>
        <fullName evidence="1">Uncharacterized protein</fullName>
    </submittedName>
</protein>
<proteinExistence type="predicted"/>
<dbReference type="AlphaFoldDB" id="A0A8S3SD80"/>
<dbReference type="PANTHER" id="PTHR14667:SF2">
    <property type="entry name" value="BARDET-BIEDL SYNDROME 10 PROTEIN"/>
    <property type="match status" value="1"/>
</dbReference>
<comment type="caution">
    <text evidence="1">The sequence shown here is derived from an EMBL/GenBank/DDBJ whole genome shotgun (WGS) entry which is preliminary data.</text>
</comment>
<keyword evidence="2" id="KW-1185">Reference proteome</keyword>
<gene>
    <name evidence="1" type="ORF">MEDL_30186</name>
</gene>
<name>A0A8S3SD80_MYTED</name>
<dbReference type="EMBL" id="CAJPWZ010001483">
    <property type="protein sequence ID" value="CAG2216444.1"/>
    <property type="molecule type" value="Genomic_DNA"/>
</dbReference>
<evidence type="ECO:0000313" key="2">
    <source>
        <dbReference type="Proteomes" id="UP000683360"/>
    </source>
</evidence>
<reference evidence="1" key="1">
    <citation type="submission" date="2021-03" db="EMBL/GenBank/DDBJ databases">
        <authorList>
            <person name="Bekaert M."/>
        </authorList>
    </citation>
    <scope>NUCLEOTIDE SEQUENCE</scope>
</reference>